<dbReference type="Gene3D" id="3.40.50.2300">
    <property type="match status" value="1"/>
</dbReference>
<gene>
    <name evidence="5" type="ORF">AVDCRST_MAG33-555</name>
</gene>
<evidence type="ECO:0000256" key="3">
    <source>
        <dbReference type="SAM" id="MobiDB-lite"/>
    </source>
</evidence>
<dbReference type="SUPFAM" id="SSF52172">
    <property type="entry name" value="CheY-like"/>
    <property type="match status" value="1"/>
</dbReference>
<proteinExistence type="predicted"/>
<name>A0A6J4UFG1_9BACT</name>
<feature type="domain" description="Response regulatory" evidence="4">
    <location>
        <begin position="9"/>
        <end position="127"/>
    </location>
</feature>
<organism evidence="5">
    <name type="scientific">uncultured Thermomicrobiales bacterium</name>
    <dbReference type="NCBI Taxonomy" id="1645740"/>
    <lineage>
        <taxon>Bacteria</taxon>
        <taxon>Pseudomonadati</taxon>
        <taxon>Thermomicrobiota</taxon>
        <taxon>Thermomicrobia</taxon>
        <taxon>Thermomicrobiales</taxon>
        <taxon>environmental samples</taxon>
    </lineage>
</organism>
<dbReference type="EMBL" id="CADCWK010000044">
    <property type="protein sequence ID" value="CAA9547045.1"/>
    <property type="molecule type" value="Genomic_DNA"/>
</dbReference>
<feature type="region of interest" description="Disordered" evidence="3">
    <location>
        <begin position="131"/>
        <end position="151"/>
    </location>
</feature>
<dbReference type="PANTHER" id="PTHR44591:SF3">
    <property type="entry name" value="RESPONSE REGULATORY DOMAIN-CONTAINING PROTEIN"/>
    <property type="match status" value="1"/>
</dbReference>
<dbReference type="AlphaFoldDB" id="A0A6J4UFG1"/>
<keyword evidence="1 2" id="KW-0597">Phosphoprotein</keyword>
<dbReference type="GO" id="GO:0000160">
    <property type="term" value="P:phosphorelay signal transduction system"/>
    <property type="evidence" value="ECO:0007669"/>
    <property type="project" value="InterPro"/>
</dbReference>
<dbReference type="PANTHER" id="PTHR44591">
    <property type="entry name" value="STRESS RESPONSE REGULATOR PROTEIN 1"/>
    <property type="match status" value="1"/>
</dbReference>
<feature type="compositionally biased region" description="Acidic residues" evidence="3">
    <location>
        <begin position="138"/>
        <end position="151"/>
    </location>
</feature>
<evidence type="ECO:0000256" key="2">
    <source>
        <dbReference type="PROSITE-ProRule" id="PRU00169"/>
    </source>
</evidence>
<dbReference type="InterPro" id="IPR011006">
    <property type="entry name" value="CheY-like_superfamily"/>
</dbReference>
<evidence type="ECO:0000256" key="1">
    <source>
        <dbReference type="ARBA" id="ARBA00022553"/>
    </source>
</evidence>
<accession>A0A6J4UFG1</accession>
<dbReference type="InterPro" id="IPR050595">
    <property type="entry name" value="Bact_response_regulator"/>
</dbReference>
<dbReference type="PROSITE" id="PS50110">
    <property type="entry name" value="RESPONSE_REGULATORY"/>
    <property type="match status" value="1"/>
</dbReference>
<evidence type="ECO:0000259" key="4">
    <source>
        <dbReference type="PROSITE" id="PS50110"/>
    </source>
</evidence>
<protein>
    <recommendedName>
        <fullName evidence="4">Response regulatory domain-containing protein</fullName>
    </recommendedName>
</protein>
<reference evidence="5" key="1">
    <citation type="submission" date="2020-02" db="EMBL/GenBank/DDBJ databases">
        <authorList>
            <person name="Meier V. D."/>
        </authorList>
    </citation>
    <scope>NUCLEOTIDE SEQUENCE</scope>
    <source>
        <strain evidence="5">AVDCRST_MAG33</strain>
    </source>
</reference>
<evidence type="ECO:0000313" key="5">
    <source>
        <dbReference type="EMBL" id="CAA9547045.1"/>
    </source>
</evidence>
<sequence length="151" mass="16778">MADQSQPRHILAINNSPDVLNLFVDLLEEEGYRVSTLIYADRDLPKIASSDLDLIILDYQWATEDDGWTLLQMLRMNRATAAIPIILCTGAVSHVREAEGHLQTMGVDVIFKPFAIDPLLQLIQEVLARRVPSAEPPDSPDTDQLEGEAGE</sequence>
<feature type="modified residue" description="4-aspartylphosphate" evidence="2">
    <location>
        <position position="58"/>
    </location>
</feature>
<dbReference type="InterPro" id="IPR001789">
    <property type="entry name" value="Sig_transdc_resp-reg_receiver"/>
</dbReference>
<dbReference type="Pfam" id="PF00072">
    <property type="entry name" value="Response_reg"/>
    <property type="match status" value="1"/>
</dbReference>
<dbReference type="SMART" id="SM00448">
    <property type="entry name" value="REC"/>
    <property type="match status" value="1"/>
</dbReference>